<dbReference type="PANTHER" id="PTHR10992:SF785">
    <property type="entry name" value="METHYLESTERASE 14, CHLOROPLASTIC-RELATED"/>
    <property type="match status" value="1"/>
</dbReference>
<evidence type="ECO:0000313" key="4">
    <source>
        <dbReference type="Proteomes" id="UP000775213"/>
    </source>
</evidence>
<dbReference type="SUPFAM" id="SSF53474">
    <property type="entry name" value="alpha/beta-Hydrolases"/>
    <property type="match status" value="1"/>
</dbReference>
<dbReference type="EMBL" id="JAGFBR010000017">
    <property type="protein sequence ID" value="KAH0451506.1"/>
    <property type="molecule type" value="Genomic_DNA"/>
</dbReference>
<keyword evidence="1" id="KW-0378">Hydrolase</keyword>
<dbReference type="PANTHER" id="PTHR10992">
    <property type="entry name" value="METHYLESTERASE FAMILY MEMBER"/>
    <property type="match status" value="1"/>
</dbReference>
<dbReference type="GO" id="GO:0009694">
    <property type="term" value="P:jasmonic acid metabolic process"/>
    <property type="evidence" value="ECO:0007669"/>
    <property type="project" value="TreeGrafter"/>
</dbReference>
<dbReference type="GO" id="GO:0009696">
    <property type="term" value="P:salicylic acid metabolic process"/>
    <property type="evidence" value="ECO:0007669"/>
    <property type="project" value="TreeGrafter"/>
</dbReference>
<dbReference type="InterPro" id="IPR029058">
    <property type="entry name" value="AB_hydrolase_fold"/>
</dbReference>
<comment type="caution">
    <text evidence="3">The sequence shown here is derived from an EMBL/GenBank/DDBJ whole genome shotgun (WGS) entry which is preliminary data.</text>
</comment>
<name>A0AAV7G5N0_DENCH</name>
<accession>A0AAV7G5N0</accession>
<dbReference type="GO" id="GO:0080030">
    <property type="term" value="F:methyl indole-3-acetate esterase activity"/>
    <property type="evidence" value="ECO:0007669"/>
    <property type="project" value="TreeGrafter"/>
</dbReference>
<gene>
    <name evidence="3" type="ORF">IEQ34_018805</name>
</gene>
<dbReference type="FunFam" id="3.40.50.1820:FF:000025">
    <property type="entry name" value="putative methylesterase 11, chloroplastic"/>
    <property type="match status" value="1"/>
</dbReference>
<dbReference type="Gene3D" id="3.40.50.1820">
    <property type="entry name" value="alpha/beta hydrolase"/>
    <property type="match status" value="1"/>
</dbReference>
<feature type="domain" description="AB hydrolase-1" evidence="2">
    <location>
        <begin position="89"/>
        <end position="374"/>
    </location>
</feature>
<dbReference type="AlphaFoldDB" id="A0AAV7G5N0"/>
<keyword evidence="4" id="KW-1185">Reference proteome</keyword>
<dbReference type="InterPro" id="IPR045889">
    <property type="entry name" value="MES/HNL"/>
</dbReference>
<dbReference type="Proteomes" id="UP000775213">
    <property type="component" value="Unassembled WGS sequence"/>
</dbReference>
<evidence type="ECO:0000313" key="3">
    <source>
        <dbReference type="EMBL" id="KAH0451506.1"/>
    </source>
</evidence>
<evidence type="ECO:0000256" key="1">
    <source>
        <dbReference type="ARBA" id="ARBA00022801"/>
    </source>
</evidence>
<dbReference type="GO" id="GO:0080032">
    <property type="term" value="F:methyl jasmonate esterase activity"/>
    <property type="evidence" value="ECO:0007669"/>
    <property type="project" value="TreeGrafter"/>
</dbReference>
<sequence length="387" mass="43200">MGNRMTCMQIKDLKGAFACGSKKEMNRSSSMKKLVSEKEKLCQISQRFESFIINRIVSTRSRPRRSLSDPSPNDKQVPILLENIETKKVILVHGEGLGAWCWYKIVPMMEEAGMHPVALDLAGSGANNCININSITSLEDYSKPLMNYLGSLTSDEKVILVGHSCGGATISYAMEKYPNKISKAIFLCATMVNNGQRPFDPFAQELGSAELFLKESQNLLYGNGKERPPTGLMLEKDQIKSLYFNHCSSKVFISTHINTQLTQFHTGLGLQTPQIMSFLAVLNQSAIFNVTKPLIKLQDIALASMSMKAVPLAPMMEQLKLTPENYGTVKRFFIQTADDNILRLQIQEEIVQKNPPNGVYKIKGSDHSPFFSKPRSLNKVLLEIAQL</sequence>
<dbReference type="GO" id="GO:0080031">
    <property type="term" value="F:methyl salicylate esterase activity"/>
    <property type="evidence" value="ECO:0007669"/>
    <property type="project" value="TreeGrafter"/>
</dbReference>
<proteinExistence type="predicted"/>
<evidence type="ECO:0000259" key="2">
    <source>
        <dbReference type="Pfam" id="PF00561"/>
    </source>
</evidence>
<organism evidence="3 4">
    <name type="scientific">Dendrobium chrysotoxum</name>
    <name type="common">Orchid</name>
    <dbReference type="NCBI Taxonomy" id="161865"/>
    <lineage>
        <taxon>Eukaryota</taxon>
        <taxon>Viridiplantae</taxon>
        <taxon>Streptophyta</taxon>
        <taxon>Embryophyta</taxon>
        <taxon>Tracheophyta</taxon>
        <taxon>Spermatophyta</taxon>
        <taxon>Magnoliopsida</taxon>
        <taxon>Liliopsida</taxon>
        <taxon>Asparagales</taxon>
        <taxon>Orchidaceae</taxon>
        <taxon>Epidendroideae</taxon>
        <taxon>Malaxideae</taxon>
        <taxon>Dendrobiinae</taxon>
        <taxon>Dendrobium</taxon>
    </lineage>
</organism>
<dbReference type="Pfam" id="PF00561">
    <property type="entry name" value="Abhydrolase_1"/>
    <property type="match status" value="1"/>
</dbReference>
<protein>
    <recommendedName>
        <fullName evidence="2">AB hydrolase-1 domain-containing protein</fullName>
    </recommendedName>
</protein>
<reference evidence="3 4" key="1">
    <citation type="journal article" date="2021" name="Hortic Res">
        <title>Chromosome-scale assembly of the Dendrobium chrysotoxum genome enhances the understanding of orchid evolution.</title>
        <authorList>
            <person name="Zhang Y."/>
            <person name="Zhang G.Q."/>
            <person name="Zhang D."/>
            <person name="Liu X.D."/>
            <person name="Xu X.Y."/>
            <person name="Sun W.H."/>
            <person name="Yu X."/>
            <person name="Zhu X."/>
            <person name="Wang Z.W."/>
            <person name="Zhao X."/>
            <person name="Zhong W.Y."/>
            <person name="Chen H."/>
            <person name="Yin W.L."/>
            <person name="Huang T."/>
            <person name="Niu S.C."/>
            <person name="Liu Z.J."/>
        </authorList>
    </citation>
    <scope>NUCLEOTIDE SEQUENCE [LARGE SCALE GENOMIC DNA]</scope>
    <source>
        <strain evidence="3">Lindl</strain>
    </source>
</reference>
<dbReference type="InterPro" id="IPR000073">
    <property type="entry name" value="AB_hydrolase_1"/>
</dbReference>